<dbReference type="AlphaFoldDB" id="A0A1I6YRQ1"/>
<name>A0A1I6YRQ1_9ENTR</name>
<gene>
    <name evidence="2" type="ORF">SAMN05192562_101704</name>
</gene>
<keyword evidence="3" id="KW-1185">Reference proteome</keyword>
<protein>
    <submittedName>
        <fullName evidence="2">Putative inner membrane protein</fullName>
    </submittedName>
</protein>
<dbReference type="Pfam" id="PF11045">
    <property type="entry name" value="YbjM"/>
    <property type="match status" value="1"/>
</dbReference>
<evidence type="ECO:0000256" key="1">
    <source>
        <dbReference type="SAM" id="Phobius"/>
    </source>
</evidence>
<dbReference type="RefSeq" id="WP_090119237.1">
    <property type="nucleotide sequence ID" value="NZ_CP045300.1"/>
</dbReference>
<sequence>MKLRRRRLGVICSFLLFIAVCLSLVVSMEGDLPGTGKPETGLLFFILPGIASGLAARRRRVVNALLGALLALPFSFVLMHLFLLPSRSVWQELAWLFSAVFWCGIGGLVSLFVGRMFRH</sequence>
<feature type="transmembrane region" description="Helical" evidence="1">
    <location>
        <begin position="39"/>
        <end position="56"/>
    </location>
</feature>
<accession>A0A1I6YRQ1</accession>
<dbReference type="InterPro" id="IPR020368">
    <property type="entry name" value="Uncharacterised_YbjM"/>
</dbReference>
<keyword evidence="1" id="KW-0812">Transmembrane</keyword>
<proteinExistence type="predicted"/>
<organism evidence="2 3">
    <name type="scientific">Kosakonia arachidis</name>
    <dbReference type="NCBI Taxonomy" id="551989"/>
    <lineage>
        <taxon>Bacteria</taxon>
        <taxon>Pseudomonadati</taxon>
        <taxon>Pseudomonadota</taxon>
        <taxon>Gammaproteobacteria</taxon>
        <taxon>Enterobacterales</taxon>
        <taxon>Enterobacteriaceae</taxon>
        <taxon>Kosakonia</taxon>
    </lineage>
</organism>
<dbReference type="EMBL" id="FPAU01000001">
    <property type="protein sequence ID" value="SFT53139.1"/>
    <property type="molecule type" value="Genomic_DNA"/>
</dbReference>
<dbReference type="Proteomes" id="UP000199187">
    <property type="component" value="Unassembled WGS sequence"/>
</dbReference>
<dbReference type="GO" id="GO:0016020">
    <property type="term" value="C:membrane"/>
    <property type="evidence" value="ECO:0007669"/>
    <property type="project" value="InterPro"/>
</dbReference>
<feature type="transmembrane region" description="Helical" evidence="1">
    <location>
        <begin position="63"/>
        <end position="83"/>
    </location>
</feature>
<reference evidence="3" key="1">
    <citation type="submission" date="2016-10" db="EMBL/GenBank/DDBJ databases">
        <authorList>
            <person name="Varghese N."/>
            <person name="Submissions S."/>
        </authorList>
    </citation>
    <scope>NUCLEOTIDE SEQUENCE [LARGE SCALE GENOMIC DNA]</scope>
    <source>
        <strain evidence="3">Ah-143</strain>
    </source>
</reference>
<dbReference type="OrthoDB" id="6540266at2"/>
<feature type="transmembrane region" description="Helical" evidence="1">
    <location>
        <begin position="95"/>
        <end position="114"/>
    </location>
</feature>
<keyword evidence="1" id="KW-1133">Transmembrane helix</keyword>
<keyword evidence="1" id="KW-0472">Membrane</keyword>
<evidence type="ECO:0000313" key="3">
    <source>
        <dbReference type="Proteomes" id="UP000199187"/>
    </source>
</evidence>
<evidence type="ECO:0000313" key="2">
    <source>
        <dbReference type="EMBL" id="SFT53139.1"/>
    </source>
</evidence>